<dbReference type="EMBL" id="BAABKN010000027">
    <property type="protein sequence ID" value="GAA4752789.1"/>
    <property type="molecule type" value="Genomic_DNA"/>
</dbReference>
<evidence type="ECO:0000256" key="1">
    <source>
        <dbReference type="ARBA" id="ARBA00023002"/>
    </source>
</evidence>
<evidence type="ECO:0000259" key="2">
    <source>
        <dbReference type="Pfam" id="PF01243"/>
    </source>
</evidence>
<name>A0ABP8ZCC3_9ACTN</name>
<dbReference type="InterPro" id="IPR011576">
    <property type="entry name" value="Pyridox_Oxase_N"/>
</dbReference>
<dbReference type="SUPFAM" id="SSF50475">
    <property type="entry name" value="FMN-binding split barrel"/>
    <property type="match status" value="1"/>
</dbReference>
<evidence type="ECO:0000313" key="5">
    <source>
        <dbReference type="Proteomes" id="UP001499882"/>
    </source>
</evidence>
<dbReference type="PANTHER" id="PTHR35176">
    <property type="entry name" value="HEME OXYGENASE HI_0854-RELATED"/>
    <property type="match status" value="1"/>
</dbReference>
<evidence type="ECO:0008006" key="6">
    <source>
        <dbReference type="Google" id="ProtNLM"/>
    </source>
</evidence>
<dbReference type="NCBIfam" id="TIGR03618">
    <property type="entry name" value="Rv1155_F420"/>
    <property type="match status" value="1"/>
</dbReference>
<dbReference type="PANTHER" id="PTHR35176:SF6">
    <property type="entry name" value="HEME OXYGENASE HI_0854-RELATED"/>
    <property type="match status" value="1"/>
</dbReference>
<comment type="caution">
    <text evidence="4">The sequence shown here is derived from an EMBL/GenBank/DDBJ whole genome shotgun (WGS) entry which is preliminary data.</text>
</comment>
<dbReference type="Gene3D" id="2.30.110.10">
    <property type="entry name" value="Electron Transport, Fmn-binding Protein, Chain A"/>
    <property type="match status" value="1"/>
</dbReference>
<gene>
    <name evidence="4" type="ORF">GCM10023350_42610</name>
</gene>
<accession>A0ABP8ZCC3</accession>
<dbReference type="RefSeq" id="WP_345529047.1">
    <property type="nucleotide sequence ID" value="NZ_BAABKN010000027.1"/>
</dbReference>
<evidence type="ECO:0000313" key="4">
    <source>
        <dbReference type="EMBL" id="GAA4752789.1"/>
    </source>
</evidence>
<proteinExistence type="predicted"/>
<evidence type="ECO:0000259" key="3">
    <source>
        <dbReference type="Pfam" id="PF12697"/>
    </source>
</evidence>
<dbReference type="Pfam" id="PF01243">
    <property type="entry name" value="PNPOx_N"/>
    <property type="match status" value="1"/>
</dbReference>
<protein>
    <recommendedName>
        <fullName evidence="6">Alpha/beta fold hydrolase</fullName>
    </recommendedName>
</protein>
<feature type="domain" description="Pyridoxamine 5'-phosphate oxidase N-terminal" evidence="2">
    <location>
        <begin position="238"/>
        <end position="336"/>
    </location>
</feature>
<keyword evidence="5" id="KW-1185">Reference proteome</keyword>
<dbReference type="InterPro" id="IPR029058">
    <property type="entry name" value="AB_hydrolase_fold"/>
</dbReference>
<keyword evidence="1" id="KW-0560">Oxidoreductase</keyword>
<dbReference type="InterPro" id="IPR019920">
    <property type="entry name" value="F420-binding_dom_put"/>
</dbReference>
<dbReference type="Pfam" id="PF12697">
    <property type="entry name" value="Abhydrolase_6"/>
    <property type="match status" value="1"/>
</dbReference>
<reference evidence="5" key="1">
    <citation type="journal article" date="2019" name="Int. J. Syst. Evol. Microbiol.">
        <title>The Global Catalogue of Microorganisms (GCM) 10K type strain sequencing project: providing services to taxonomists for standard genome sequencing and annotation.</title>
        <authorList>
            <consortium name="The Broad Institute Genomics Platform"/>
            <consortium name="The Broad Institute Genome Sequencing Center for Infectious Disease"/>
            <person name="Wu L."/>
            <person name="Ma J."/>
        </authorList>
    </citation>
    <scope>NUCLEOTIDE SEQUENCE [LARGE SCALE GENOMIC DNA]</scope>
    <source>
        <strain evidence="5">JCM 18532</strain>
    </source>
</reference>
<dbReference type="InterPro" id="IPR052019">
    <property type="entry name" value="F420H2_bilvrd_red/Heme_oxyg"/>
</dbReference>
<dbReference type="InterPro" id="IPR012349">
    <property type="entry name" value="Split_barrel_FMN-bd"/>
</dbReference>
<dbReference type="SUPFAM" id="SSF53474">
    <property type="entry name" value="alpha/beta-Hydrolases"/>
    <property type="match status" value="1"/>
</dbReference>
<dbReference type="Gene3D" id="3.40.50.1820">
    <property type="entry name" value="alpha/beta hydrolase"/>
    <property type="match status" value="1"/>
</dbReference>
<sequence length="361" mass="38199">MIVGLVHGGAHNSSCWGLLVPELEALGHQVRLVDLPVDDPTAGPEEYVAAAVAAFDTGEPLVVVAHSLGAATALALEERLPLVGLILLCPAIPYSAEQAPDQPADLLLIPPEANPVGDDGMVHMSQADAIRYFYSACPPDVAAAAATRIRPQGLAGMVPPAELRQIRVPSVLVRTDADAAVGAPWSDWAALALTGRPAVVIAGDHSPFLSAPADLASTLDGIAAGWSARVVPESHRDLTRAMTATLSTLTPDGGIQVTAVAFHFDEATGRFQISLNDARRKARNLRRTPVATLFVVDPDNKYRTLEVRADVQMEPDPVFAFAAHAGARYGHDFHDHDAPGETRSKVTLHPRRIVATDLTPT</sequence>
<organism evidence="4 5">
    <name type="scientific">Nocardioides endophyticus</name>
    <dbReference type="NCBI Taxonomy" id="1353775"/>
    <lineage>
        <taxon>Bacteria</taxon>
        <taxon>Bacillati</taxon>
        <taxon>Actinomycetota</taxon>
        <taxon>Actinomycetes</taxon>
        <taxon>Propionibacteriales</taxon>
        <taxon>Nocardioidaceae</taxon>
        <taxon>Nocardioides</taxon>
    </lineage>
</organism>
<dbReference type="Proteomes" id="UP001499882">
    <property type="component" value="Unassembled WGS sequence"/>
</dbReference>
<feature type="domain" description="AB hydrolase-1" evidence="3">
    <location>
        <begin position="5"/>
        <end position="217"/>
    </location>
</feature>
<dbReference type="InterPro" id="IPR000073">
    <property type="entry name" value="AB_hydrolase_1"/>
</dbReference>